<name>A0A9W6WB69_9ACTN</name>
<dbReference type="RefSeq" id="WP_285663565.1">
    <property type="nucleotide sequence ID" value="NZ_BSTX01000002.1"/>
</dbReference>
<accession>A0A9W6WB69</accession>
<sequence>MSGGSLAEAYRRFARTGPEWGENRLTNHGPMAAEVLVRRGRADAVEEWVTGYLTRLDDTPARHTRIHSGNWAEAIGDPRRVTDWTDFYTQCLTEAPWREVLAAWWPLLLPGIAAGATHGVIRTGHVVRTLLAGSDHTDSLTELAAALAFWAAHAHNPPQGTPSRRALAPAEAVDGLPLRGSEPGRLAERLTRLGDSPDWTQAAGRLAVPSDHDQIPGVLADLVHTMTTRYLAHGHASPVLLVHTATAPNAVLHSLPALPPELWAPSLTAVWEAAAAVHSAYAHTPQPPPPTAHTAPEDALAEAIWHGDEHVIKFTDTAVEVHTRTGDAAALAAAAHITRLIPRT</sequence>
<dbReference type="InterPro" id="IPR025337">
    <property type="entry name" value="Questin_oxidase-like"/>
</dbReference>
<dbReference type="EMBL" id="BSTX01000002">
    <property type="protein sequence ID" value="GLZ78410.1"/>
    <property type="molecule type" value="Genomic_DNA"/>
</dbReference>
<evidence type="ECO:0000313" key="3">
    <source>
        <dbReference type="Proteomes" id="UP001165079"/>
    </source>
</evidence>
<evidence type="ECO:0008006" key="4">
    <source>
        <dbReference type="Google" id="ProtNLM"/>
    </source>
</evidence>
<organism evidence="2 3">
    <name type="scientific">Actinorhabdospora filicis</name>
    <dbReference type="NCBI Taxonomy" id="1785913"/>
    <lineage>
        <taxon>Bacteria</taxon>
        <taxon>Bacillati</taxon>
        <taxon>Actinomycetota</taxon>
        <taxon>Actinomycetes</taxon>
        <taxon>Micromonosporales</taxon>
        <taxon>Micromonosporaceae</taxon>
        <taxon>Actinorhabdospora</taxon>
    </lineage>
</organism>
<comment type="caution">
    <text evidence="2">The sequence shown here is derived from an EMBL/GenBank/DDBJ whole genome shotgun (WGS) entry which is preliminary data.</text>
</comment>
<reference evidence="2" key="1">
    <citation type="submission" date="2023-03" db="EMBL/GenBank/DDBJ databases">
        <title>Actinorhabdospora filicis NBRC 111898.</title>
        <authorList>
            <person name="Ichikawa N."/>
            <person name="Sato H."/>
            <person name="Tonouchi N."/>
        </authorList>
    </citation>
    <scope>NUCLEOTIDE SEQUENCE</scope>
    <source>
        <strain evidence="2">NBRC 111898</strain>
    </source>
</reference>
<dbReference type="Proteomes" id="UP001165079">
    <property type="component" value="Unassembled WGS sequence"/>
</dbReference>
<evidence type="ECO:0000256" key="1">
    <source>
        <dbReference type="ARBA" id="ARBA00023002"/>
    </source>
</evidence>
<evidence type="ECO:0000313" key="2">
    <source>
        <dbReference type="EMBL" id="GLZ78410.1"/>
    </source>
</evidence>
<keyword evidence="3" id="KW-1185">Reference proteome</keyword>
<gene>
    <name evidence="2" type="ORF">Afil01_32170</name>
</gene>
<dbReference type="Pfam" id="PF14027">
    <property type="entry name" value="Questin_oxidase"/>
    <property type="match status" value="1"/>
</dbReference>
<protein>
    <recommendedName>
        <fullName evidence="4">DUF4243 domain-containing protein</fullName>
    </recommendedName>
</protein>
<proteinExistence type="predicted"/>
<dbReference type="AlphaFoldDB" id="A0A9W6WB69"/>
<keyword evidence="1" id="KW-0560">Oxidoreductase</keyword>